<evidence type="ECO:0000313" key="2">
    <source>
        <dbReference type="EMBL" id="KKR87421.1"/>
    </source>
</evidence>
<feature type="transmembrane region" description="Helical" evidence="1">
    <location>
        <begin position="58"/>
        <end position="75"/>
    </location>
</feature>
<feature type="transmembrane region" description="Helical" evidence="1">
    <location>
        <begin position="151"/>
        <end position="171"/>
    </location>
</feature>
<proteinExistence type="predicted"/>
<reference evidence="2 3" key="1">
    <citation type="journal article" date="2015" name="Nature">
        <title>rRNA introns, odd ribosomes, and small enigmatic genomes across a large radiation of phyla.</title>
        <authorList>
            <person name="Brown C.T."/>
            <person name="Hug L.A."/>
            <person name="Thomas B.C."/>
            <person name="Sharon I."/>
            <person name="Castelle C.J."/>
            <person name="Singh A."/>
            <person name="Wilkins M.J."/>
            <person name="Williams K.H."/>
            <person name="Banfield J.F."/>
        </authorList>
    </citation>
    <scope>NUCLEOTIDE SEQUENCE [LARGE SCALE GENOMIC DNA]</scope>
</reference>
<evidence type="ECO:0000313" key="3">
    <source>
        <dbReference type="Proteomes" id="UP000034616"/>
    </source>
</evidence>
<keyword evidence="1" id="KW-0812">Transmembrane</keyword>
<dbReference type="Proteomes" id="UP000034616">
    <property type="component" value="Unassembled WGS sequence"/>
</dbReference>
<accession>A0A0G0UIS4</accession>
<keyword evidence="1" id="KW-0472">Membrane</keyword>
<feature type="transmembrane region" description="Helical" evidence="1">
    <location>
        <begin position="87"/>
        <end position="116"/>
    </location>
</feature>
<comment type="caution">
    <text evidence="2">The sequence shown here is derived from an EMBL/GenBank/DDBJ whole genome shotgun (WGS) entry which is preliminary data.</text>
</comment>
<feature type="transmembrane region" description="Helical" evidence="1">
    <location>
        <begin position="15"/>
        <end position="37"/>
    </location>
</feature>
<feature type="transmembrane region" description="Helical" evidence="1">
    <location>
        <begin position="230"/>
        <end position="250"/>
    </location>
</feature>
<dbReference type="AlphaFoldDB" id="A0A0G0UIS4"/>
<sequence length="276" mass="30845">MDQKVQDSLERLRGFFILECFSIFTWLAGIIFFYLPLPHAQKTITQSFGNRPTFLENAPVLLFSVLFALGLMYLVRRKRLVAPAVSILLGFMVYGTLSVFIEPLVAFLVCVLLVYVERAYRSFITNNLLVLSGVFAAAMSFAVFYQADFFLTLLGIFAVYDIFGVLFTNVIPKVARGFMNIGAPLLLYVPKKIFRWRDTPEPESIASAMGSGDIFLPLLFLTAVSVQFGILRALWCLFGAIFGGFVNLFFATKRKSGIPAIPFLACGLAIAYLLTR</sequence>
<feature type="transmembrane region" description="Helical" evidence="1">
    <location>
        <begin position="257"/>
        <end position="275"/>
    </location>
</feature>
<dbReference type="EMBL" id="LCAH01000003">
    <property type="protein sequence ID" value="KKR87421.1"/>
    <property type="molecule type" value="Genomic_DNA"/>
</dbReference>
<protein>
    <submittedName>
        <fullName evidence="2">Uncharacterized protein</fullName>
    </submittedName>
</protein>
<feature type="transmembrane region" description="Helical" evidence="1">
    <location>
        <begin position="128"/>
        <end position="145"/>
    </location>
</feature>
<keyword evidence="1" id="KW-1133">Transmembrane helix</keyword>
<name>A0A0G0UIS4_9BACT</name>
<feature type="transmembrane region" description="Helical" evidence="1">
    <location>
        <begin position="205"/>
        <end position="224"/>
    </location>
</feature>
<organism evidence="2 3">
    <name type="scientific">Candidatus Uhrbacteria bacterium GW2011_GWC2_41_11</name>
    <dbReference type="NCBI Taxonomy" id="1618985"/>
    <lineage>
        <taxon>Bacteria</taxon>
        <taxon>Candidatus Uhriibacteriota</taxon>
    </lineage>
</organism>
<gene>
    <name evidence="2" type="ORF">UU35_C0003G0048</name>
</gene>
<evidence type="ECO:0000256" key="1">
    <source>
        <dbReference type="SAM" id="Phobius"/>
    </source>
</evidence>